<feature type="compositionally biased region" description="Basic and acidic residues" evidence="1">
    <location>
        <begin position="57"/>
        <end position="73"/>
    </location>
</feature>
<dbReference type="EMBL" id="JACHEF010000002">
    <property type="protein sequence ID" value="MBB6409774.1"/>
    <property type="molecule type" value="Genomic_DNA"/>
</dbReference>
<proteinExistence type="predicted"/>
<dbReference type="AlphaFoldDB" id="A0A841P374"/>
<dbReference type="Proteomes" id="UP000556329">
    <property type="component" value="Unassembled WGS sequence"/>
</dbReference>
<organism evidence="2 3">
    <name type="scientific">Mesorhizobium sangaii</name>
    <dbReference type="NCBI Taxonomy" id="505389"/>
    <lineage>
        <taxon>Bacteria</taxon>
        <taxon>Pseudomonadati</taxon>
        <taxon>Pseudomonadota</taxon>
        <taxon>Alphaproteobacteria</taxon>
        <taxon>Hyphomicrobiales</taxon>
        <taxon>Phyllobacteriaceae</taxon>
        <taxon>Mesorhizobium</taxon>
    </lineage>
</organism>
<keyword evidence="3" id="KW-1185">Reference proteome</keyword>
<gene>
    <name evidence="2" type="ORF">HNQ71_002439</name>
</gene>
<reference evidence="2 3" key="1">
    <citation type="submission" date="2020-08" db="EMBL/GenBank/DDBJ databases">
        <title>Genomic Encyclopedia of Type Strains, Phase IV (KMG-IV): sequencing the most valuable type-strain genomes for metagenomic binning, comparative biology and taxonomic classification.</title>
        <authorList>
            <person name="Goeker M."/>
        </authorList>
    </citation>
    <scope>NUCLEOTIDE SEQUENCE [LARGE SCALE GENOMIC DNA]</scope>
    <source>
        <strain evidence="2 3">DSM 100039</strain>
    </source>
</reference>
<evidence type="ECO:0000313" key="2">
    <source>
        <dbReference type="EMBL" id="MBB6409774.1"/>
    </source>
</evidence>
<feature type="region of interest" description="Disordered" evidence="1">
    <location>
        <begin position="1"/>
        <end position="35"/>
    </location>
</feature>
<dbReference type="RefSeq" id="WP_184872777.1">
    <property type="nucleotide sequence ID" value="NZ_JACHEF010000002.1"/>
</dbReference>
<comment type="caution">
    <text evidence="2">The sequence shown here is derived from an EMBL/GenBank/DDBJ whole genome shotgun (WGS) entry which is preliminary data.</text>
</comment>
<evidence type="ECO:0000256" key="1">
    <source>
        <dbReference type="SAM" id="MobiDB-lite"/>
    </source>
</evidence>
<evidence type="ECO:0000313" key="3">
    <source>
        <dbReference type="Proteomes" id="UP000556329"/>
    </source>
</evidence>
<name>A0A841P374_9HYPH</name>
<protein>
    <submittedName>
        <fullName evidence="2">Uncharacterized protein</fullName>
    </submittedName>
</protein>
<sequence length="87" mass="9942">MNPTFTADEDPIARGGNGDMPAGVAAMANSGRAPSLPGRRWRIALELPAQLRGKRRLPPESDHLRHDIGLPERQTRRDWRDYDRWDR</sequence>
<feature type="region of interest" description="Disordered" evidence="1">
    <location>
        <begin position="54"/>
        <end position="73"/>
    </location>
</feature>
<accession>A0A841P374</accession>